<protein>
    <submittedName>
        <fullName evidence="1">Uncharacterized protein</fullName>
    </submittedName>
</protein>
<accession>A0A0F9EE53</accession>
<name>A0A0F9EE53_9ZZZZ</name>
<dbReference type="AlphaFoldDB" id="A0A0F9EE53"/>
<reference evidence="1" key="1">
    <citation type="journal article" date="2015" name="Nature">
        <title>Complex archaea that bridge the gap between prokaryotes and eukaryotes.</title>
        <authorList>
            <person name="Spang A."/>
            <person name="Saw J.H."/>
            <person name="Jorgensen S.L."/>
            <person name="Zaremba-Niedzwiedzka K."/>
            <person name="Martijn J."/>
            <person name="Lind A.E."/>
            <person name="van Eijk R."/>
            <person name="Schleper C."/>
            <person name="Guy L."/>
            <person name="Ettema T.J."/>
        </authorList>
    </citation>
    <scope>NUCLEOTIDE SEQUENCE</scope>
</reference>
<organism evidence="1">
    <name type="scientific">marine sediment metagenome</name>
    <dbReference type="NCBI Taxonomy" id="412755"/>
    <lineage>
        <taxon>unclassified sequences</taxon>
        <taxon>metagenomes</taxon>
        <taxon>ecological metagenomes</taxon>
    </lineage>
</organism>
<proteinExistence type="predicted"/>
<gene>
    <name evidence="1" type="ORF">LCGC14_2164070</name>
</gene>
<sequence length="136" mass="14712">MKRCLQIVAAVLLFGSLTIQADPWKLWDWTEPVSYTNGNPIPASDTLRYELLCNDIPGEQGPPYEVLIQLDDPGAPPSNEDMDIVVQGRPGAYYCVSTATSSAFGTTSGYSNEANFTVTADSLGFVPNPPLNLTLQ</sequence>
<dbReference type="EMBL" id="LAZR01027815">
    <property type="protein sequence ID" value="KKL64531.1"/>
    <property type="molecule type" value="Genomic_DNA"/>
</dbReference>
<comment type="caution">
    <text evidence="1">The sequence shown here is derived from an EMBL/GenBank/DDBJ whole genome shotgun (WGS) entry which is preliminary data.</text>
</comment>
<evidence type="ECO:0000313" key="1">
    <source>
        <dbReference type="EMBL" id="KKL64531.1"/>
    </source>
</evidence>